<gene>
    <name evidence="1" type="ORF">HINF_LOCUS4457</name>
    <name evidence="2" type="ORF">HINF_LOCUS72596</name>
</gene>
<comment type="caution">
    <text evidence="1">The sequence shown here is derived from an EMBL/GenBank/DDBJ whole genome shotgun (WGS) entry which is preliminary data.</text>
</comment>
<evidence type="ECO:0000313" key="3">
    <source>
        <dbReference type="Proteomes" id="UP001642409"/>
    </source>
</evidence>
<dbReference type="EMBL" id="CAXDID020000578">
    <property type="protein sequence ID" value="CAL6104109.1"/>
    <property type="molecule type" value="Genomic_DNA"/>
</dbReference>
<dbReference type="EMBL" id="CATOUU010000111">
    <property type="protein sequence ID" value="CAI9916812.1"/>
    <property type="molecule type" value="Genomic_DNA"/>
</dbReference>
<reference evidence="1" key="1">
    <citation type="submission" date="2023-06" db="EMBL/GenBank/DDBJ databases">
        <authorList>
            <person name="Kurt Z."/>
        </authorList>
    </citation>
    <scope>NUCLEOTIDE SEQUENCE</scope>
</reference>
<evidence type="ECO:0000313" key="2">
    <source>
        <dbReference type="EMBL" id="CAL6104109.1"/>
    </source>
</evidence>
<keyword evidence="3" id="KW-1185">Reference proteome</keyword>
<accession>A0AA86TID1</accession>
<evidence type="ECO:0000313" key="1">
    <source>
        <dbReference type="EMBL" id="CAI9916812.1"/>
    </source>
</evidence>
<proteinExistence type="predicted"/>
<sequence length="143" mass="17152">MYECIQSVQQLNNFRYLPLYVWCTSVAKATNDKHQVMSKLLFNQQYNQYLCYLFRIELTEVLNYNKTDLIVNFVVSNVKYPVKAVSGLILYHLLFMAKTEQIYQLYCCLISYVKRREIVLEYITEKLGLEEWIVHLVMQKNLK</sequence>
<organism evidence="1">
    <name type="scientific">Hexamita inflata</name>
    <dbReference type="NCBI Taxonomy" id="28002"/>
    <lineage>
        <taxon>Eukaryota</taxon>
        <taxon>Metamonada</taxon>
        <taxon>Diplomonadida</taxon>
        <taxon>Hexamitidae</taxon>
        <taxon>Hexamitinae</taxon>
        <taxon>Hexamita</taxon>
    </lineage>
</organism>
<protein>
    <submittedName>
        <fullName evidence="2">Hypothetical_protein</fullName>
    </submittedName>
</protein>
<dbReference type="AlphaFoldDB" id="A0AA86TID1"/>
<dbReference type="Proteomes" id="UP001642409">
    <property type="component" value="Unassembled WGS sequence"/>
</dbReference>
<name>A0AA86TID1_9EUKA</name>
<reference evidence="2 3" key="2">
    <citation type="submission" date="2024-07" db="EMBL/GenBank/DDBJ databases">
        <authorList>
            <person name="Akdeniz Z."/>
        </authorList>
    </citation>
    <scope>NUCLEOTIDE SEQUENCE [LARGE SCALE GENOMIC DNA]</scope>
</reference>